<keyword evidence="1" id="KW-0732">Signal</keyword>
<dbReference type="OrthoDB" id="9859868at2"/>
<comment type="caution">
    <text evidence="2">The sequence shown here is derived from an EMBL/GenBank/DDBJ whole genome shotgun (WGS) entry which is preliminary data.</text>
</comment>
<protein>
    <recommendedName>
        <fullName evidence="4">DUF3558 domain-containing protein</fullName>
    </recommendedName>
</protein>
<feature type="chain" id="PRO_5023134678" description="DUF3558 domain-containing protein" evidence="1">
    <location>
        <begin position="30"/>
        <end position="203"/>
    </location>
</feature>
<dbReference type="PROSITE" id="PS51257">
    <property type="entry name" value="PROKAR_LIPOPROTEIN"/>
    <property type="match status" value="1"/>
</dbReference>
<feature type="signal peptide" evidence="1">
    <location>
        <begin position="1"/>
        <end position="29"/>
    </location>
</feature>
<evidence type="ECO:0000313" key="2">
    <source>
        <dbReference type="EMBL" id="TXK09506.1"/>
    </source>
</evidence>
<accession>A0A5C8HX32</accession>
<evidence type="ECO:0000256" key="1">
    <source>
        <dbReference type="SAM" id="SignalP"/>
    </source>
</evidence>
<name>A0A5C8HX32_9MICO</name>
<keyword evidence="3" id="KW-1185">Reference proteome</keyword>
<dbReference type="RefSeq" id="WP_147894719.1">
    <property type="nucleotide sequence ID" value="NZ_BAAANR010000001.1"/>
</dbReference>
<dbReference type="AlphaFoldDB" id="A0A5C8HX32"/>
<dbReference type="EMBL" id="VRSV01000002">
    <property type="protein sequence ID" value="TXK09506.1"/>
    <property type="molecule type" value="Genomic_DNA"/>
</dbReference>
<dbReference type="Proteomes" id="UP000321034">
    <property type="component" value="Unassembled WGS sequence"/>
</dbReference>
<sequence length="203" mass="20052">MAHTASRTRSLALAGTLVGLVLLAGCSAAAEPAPASPVAETDAAGPVDAGSSALVITCDQVAAVAAPITAGMIFSPDDSSEDSSATSCVWITDDVDQGTTDLEGYGAIAIGVDGTGWTADDMEMLSATGTVIDDPRAAAVDGRVYLLAEGETLADVGSVQLLFPEGTVTVVTTGAALSATAEETAVPVDDVIGVAADVAALRR</sequence>
<reference evidence="2 3" key="1">
    <citation type="submission" date="2019-08" db="EMBL/GenBank/DDBJ databases">
        <authorList>
            <person name="Dong K."/>
        </authorList>
    </citation>
    <scope>NUCLEOTIDE SEQUENCE [LARGE SCALE GENOMIC DNA]</scope>
    <source>
        <strain evidence="2 3">JCM14558</strain>
    </source>
</reference>
<evidence type="ECO:0000313" key="3">
    <source>
        <dbReference type="Proteomes" id="UP000321034"/>
    </source>
</evidence>
<gene>
    <name evidence="2" type="ORF">FVP77_11305</name>
</gene>
<proteinExistence type="predicted"/>
<evidence type="ECO:0008006" key="4">
    <source>
        <dbReference type="Google" id="ProtNLM"/>
    </source>
</evidence>
<organism evidence="2 3">
    <name type="scientific">Microbacterium hatanonis</name>
    <dbReference type="NCBI Taxonomy" id="404366"/>
    <lineage>
        <taxon>Bacteria</taxon>
        <taxon>Bacillati</taxon>
        <taxon>Actinomycetota</taxon>
        <taxon>Actinomycetes</taxon>
        <taxon>Micrococcales</taxon>
        <taxon>Microbacteriaceae</taxon>
        <taxon>Microbacterium</taxon>
    </lineage>
</organism>